<dbReference type="EMBL" id="AP022595">
    <property type="protein sequence ID" value="BBY58713.1"/>
    <property type="molecule type" value="Genomic_DNA"/>
</dbReference>
<dbReference type="SUPFAM" id="SSF56645">
    <property type="entry name" value="Acyl-CoA dehydrogenase NM domain-like"/>
    <property type="match status" value="1"/>
</dbReference>
<proteinExistence type="inferred from homology"/>
<dbReference type="Proteomes" id="UP000466445">
    <property type="component" value="Chromosome"/>
</dbReference>
<dbReference type="AlphaFoldDB" id="A0A7I7SPM7"/>
<dbReference type="Gene3D" id="2.40.110.10">
    <property type="entry name" value="Butyryl-CoA Dehydrogenase, subunit A, domain 2"/>
    <property type="match status" value="1"/>
</dbReference>
<sequence length="393" mass="43287">MNHESTTTDDQVRDEVRQWLAGNWDSSLDRRQWAQLVFDAGWAVPGWEPQWWGRGLSDAQSRIVAAEFAAVGAPGTGHDRANLFACTLHDLGTDEQKHRLIPPSIRGESKWCLLYSEPGAGSDLAGLRTRAERDGDDWVIDGQKVWTSFAKTADYGLLVARTDWDVPKHKGISFFMFPMRQPGVEVRPIHQITGESEFNEVFISGARVPDANVVGEPGGGWSVLQVALSYERRLMGDLARTTRSARKPQADADSLIEMARCAGRLGDGFIRQEIARVEAYAAVNRWNTQRAKATSDRAEAATLLALGKIAMSRILHETAKVQTEIAGPEAMLSGPDNPVGDAVTFRTLNAYFTSIGGGTDQIQRNIVGERVLGLPKEPDPYRNTAFRELPTSS</sequence>
<keyword evidence="4 6" id="KW-0274">FAD</keyword>
<keyword evidence="5 6" id="KW-0560">Oxidoreductase</keyword>
<dbReference type="RefSeq" id="WP_163696372.1">
    <property type="nucleotide sequence ID" value="NZ_AP022595.1"/>
</dbReference>
<dbReference type="InterPro" id="IPR037069">
    <property type="entry name" value="AcylCoA_DH/ox_N_sf"/>
</dbReference>
<dbReference type="FunFam" id="2.40.110.10:FF:000011">
    <property type="entry name" value="Acyl-CoA dehydrogenase FadE34"/>
    <property type="match status" value="1"/>
</dbReference>
<evidence type="ECO:0000256" key="6">
    <source>
        <dbReference type="RuleBase" id="RU362125"/>
    </source>
</evidence>
<dbReference type="InterPro" id="IPR046373">
    <property type="entry name" value="Acyl-CoA_Oxase/DH_mid-dom_sf"/>
</dbReference>
<dbReference type="InterPro" id="IPR009075">
    <property type="entry name" value="AcylCo_DH/oxidase_C"/>
</dbReference>
<gene>
    <name evidence="10" type="ORF">MSAR_18490</name>
</gene>
<evidence type="ECO:0000313" key="10">
    <source>
        <dbReference type="EMBL" id="BBY58713.1"/>
    </source>
</evidence>
<dbReference type="Pfam" id="PF02770">
    <property type="entry name" value="Acyl-CoA_dh_M"/>
    <property type="match status" value="1"/>
</dbReference>
<dbReference type="Pfam" id="PF00441">
    <property type="entry name" value="Acyl-CoA_dh_1"/>
    <property type="match status" value="1"/>
</dbReference>
<dbReference type="GO" id="GO:0005886">
    <property type="term" value="C:plasma membrane"/>
    <property type="evidence" value="ECO:0007669"/>
    <property type="project" value="TreeGrafter"/>
</dbReference>
<feature type="domain" description="Acyl-CoA dehydrogenase/oxidase N-terminal" evidence="9">
    <location>
        <begin position="11"/>
        <end position="108"/>
    </location>
</feature>
<dbReference type="Pfam" id="PF02771">
    <property type="entry name" value="Acyl-CoA_dh_N"/>
    <property type="match status" value="1"/>
</dbReference>
<organism evidence="10 11">
    <name type="scientific">Mycolicibacterium sarraceniae</name>
    <dbReference type="NCBI Taxonomy" id="1534348"/>
    <lineage>
        <taxon>Bacteria</taxon>
        <taxon>Bacillati</taxon>
        <taxon>Actinomycetota</taxon>
        <taxon>Actinomycetes</taxon>
        <taxon>Mycobacteriales</taxon>
        <taxon>Mycobacteriaceae</taxon>
        <taxon>Mycolicibacterium</taxon>
    </lineage>
</organism>
<dbReference type="Gene3D" id="1.10.540.10">
    <property type="entry name" value="Acyl-CoA dehydrogenase/oxidase, N-terminal domain"/>
    <property type="match status" value="1"/>
</dbReference>
<feature type="domain" description="Acyl-CoA oxidase/dehydrogenase middle" evidence="8">
    <location>
        <begin position="112"/>
        <end position="196"/>
    </location>
</feature>
<dbReference type="InterPro" id="IPR052161">
    <property type="entry name" value="Mycobact_Acyl-CoA_DH"/>
</dbReference>
<evidence type="ECO:0000256" key="5">
    <source>
        <dbReference type="ARBA" id="ARBA00023002"/>
    </source>
</evidence>
<protein>
    <submittedName>
        <fullName evidence="10">Acyl-CoA dehydrogenase</fullName>
    </submittedName>
</protein>
<evidence type="ECO:0000259" key="9">
    <source>
        <dbReference type="Pfam" id="PF02771"/>
    </source>
</evidence>
<evidence type="ECO:0000256" key="3">
    <source>
        <dbReference type="ARBA" id="ARBA00022630"/>
    </source>
</evidence>
<keyword evidence="3 6" id="KW-0285">Flavoprotein</keyword>
<evidence type="ECO:0000256" key="1">
    <source>
        <dbReference type="ARBA" id="ARBA00001974"/>
    </source>
</evidence>
<dbReference type="KEGG" id="msar:MSAR_18490"/>
<evidence type="ECO:0000256" key="2">
    <source>
        <dbReference type="ARBA" id="ARBA00009347"/>
    </source>
</evidence>
<dbReference type="SUPFAM" id="SSF47203">
    <property type="entry name" value="Acyl-CoA dehydrogenase C-terminal domain-like"/>
    <property type="match status" value="1"/>
</dbReference>
<evidence type="ECO:0000259" key="7">
    <source>
        <dbReference type="Pfam" id="PF00441"/>
    </source>
</evidence>
<dbReference type="PANTHER" id="PTHR43292:SF4">
    <property type="entry name" value="ACYL-COA DEHYDROGENASE FADE34"/>
    <property type="match status" value="1"/>
</dbReference>
<evidence type="ECO:0000313" key="11">
    <source>
        <dbReference type="Proteomes" id="UP000466445"/>
    </source>
</evidence>
<evidence type="ECO:0000259" key="8">
    <source>
        <dbReference type="Pfam" id="PF02770"/>
    </source>
</evidence>
<dbReference type="InterPro" id="IPR009100">
    <property type="entry name" value="AcylCoA_DH/oxidase_NM_dom_sf"/>
</dbReference>
<dbReference type="InterPro" id="IPR036250">
    <property type="entry name" value="AcylCo_DH-like_C"/>
</dbReference>
<dbReference type="InterPro" id="IPR006091">
    <property type="entry name" value="Acyl-CoA_Oxase/DH_mid-dom"/>
</dbReference>
<dbReference type="InterPro" id="IPR013786">
    <property type="entry name" value="AcylCoA_DH/ox_N"/>
</dbReference>
<comment type="similarity">
    <text evidence="2 6">Belongs to the acyl-CoA dehydrogenase family.</text>
</comment>
<comment type="cofactor">
    <cofactor evidence="1 6">
        <name>FAD</name>
        <dbReference type="ChEBI" id="CHEBI:57692"/>
    </cofactor>
</comment>
<reference evidence="10 11" key="1">
    <citation type="journal article" date="2019" name="Emerg. Microbes Infect.">
        <title>Comprehensive subspecies identification of 175 nontuberculous mycobacteria species based on 7547 genomic profiles.</title>
        <authorList>
            <person name="Matsumoto Y."/>
            <person name="Kinjo T."/>
            <person name="Motooka D."/>
            <person name="Nabeya D."/>
            <person name="Jung N."/>
            <person name="Uechi K."/>
            <person name="Horii T."/>
            <person name="Iida T."/>
            <person name="Fujita J."/>
            <person name="Nakamura S."/>
        </authorList>
    </citation>
    <scope>NUCLEOTIDE SEQUENCE [LARGE SCALE GENOMIC DNA]</scope>
    <source>
        <strain evidence="10 11">JCM 30395</strain>
    </source>
</reference>
<name>A0A7I7SPM7_9MYCO</name>
<evidence type="ECO:0000256" key="4">
    <source>
        <dbReference type="ARBA" id="ARBA00022827"/>
    </source>
</evidence>
<dbReference type="Gene3D" id="1.20.140.10">
    <property type="entry name" value="Butyryl-CoA Dehydrogenase, subunit A, domain 3"/>
    <property type="match status" value="1"/>
</dbReference>
<dbReference type="GO" id="GO:0016627">
    <property type="term" value="F:oxidoreductase activity, acting on the CH-CH group of donors"/>
    <property type="evidence" value="ECO:0007669"/>
    <property type="project" value="InterPro"/>
</dbReference>
<accession>A0A7I7SPM7</accession>
<dbReference type="PANTHER" id="PTHR43292">
    <property type="entry name" value="ACYL-COA DEHYDROGENASE"/>
    <property type="match status" value="1"/>
</dbReference>
<dbReference type="GO" id="GO:0050660">
    <property type="term" value="F:flavin adenine dinucleotide binding"/>
    <property type="evidence" value="ECO:0007669"/>
    <property type="project" value="InterPro"/>
</dbReference>
<keyword evidence="11" id="KW-1185">Reference proteome</keyword>
<feature type="domain" description="Acyl-CoA dehydrogenase/oxidase C-terminal" evidence="7">
    <location>
        <begin position="218"/>
        <end position="372"/>
    </location>
</feature>